<keyword evidence="1 2" id="KW-0694">RNA-binding</keyword>
<sequence>MVTDYSPHSPTAAAAAASNGGVNSPQSQRRNLPSPWASVVRGDSDQTSAPAVAPPGALLSPPPEEASVPDNAVIDSSGAEAQPESSDVSDDSNAGRPRRPAWNTPLNGVVEAGSVMGGAVSWPALSESTRPGPRTSLDSPRPVSDGSASSSQAPVTSQPPQRQANTNAHSHSHANSTASNTVSTRPRSRNRGGGSSSGSVASYNSFNRPSPATPPPFPVVEVPYGIVPPILDTPMRGTRPVGGVGGSHSHTGNDHSSQRNNSRRNNYGPRPRGDGQYHNNHGGRRDQDRRDVHIPPPYVPPPMGYIPPPLHPGAPPFMNPHMRVFPGPMGIEMPPFFYLPTMPPESYRPMPMVPPQPPMVFPPPNENPIVKQIDYYFSDENLVKDDFLRSKMDEHGWVPITLIASFPRVKQLTQDIQVILESLRISAIVEVQGGKLRRRNDWSKWIHSPRLNTPALTTDLQQLSLDNSATNANDNVDTREEQTETATSRVLSEELNDQSRSSNGEDTTEDAHSFN</sequence>
<evidence type="ECO:0000313" key="6">
    <source>
        <dbReference type="Proteomes" id="UP000826271"/>
    </source>
</evidence>
<dbReference type="GO" id="GO:0003723">
    <property type="term" value="F:RNA binding"/>
    <property type="evidence" value="ECO:0007669"/>
    <property type="project" value="UniProtKB-UniRule"/>
</dbReference>
<dbReference type="Pfam" id="PF05383">
    <property type="entry name" value="La"/>
    <property type="match status" value="1"/>
</dbReference>
<dbReference type="Proteomes" id="UP000826271">
    <property type="component" value="Unassembled WGS sequence"/>
</dbReference>
<dbReference type="InterPro" id="IPR036388">
    <property type="entry name" value="WH-like_DNA-bd_sf"/>
</dbReference>
<comment type="caution">
    <text evidence="5">The sequence shown here is derived from an EMBL/GenBank/DDBJ whole genome shotgun (WGS) entry which is preliminary data.</text>
</comment>
<evidence type="ECO:0000256" key="2">
    <source>
        <dbReference type="PROSITE-ProRule" id="PRU00332"/>
    </source>
</evidence>
<evidence type="ECO:0000256" key="1">
    <source>
        <dbReference type="ARBA" id="ARBA00022884"/>
    </source>
</evidence>
<dbReference type="SMART" id="SM00715">
    <property type="entry name" value="LA"/>
    <property type="match status" value="1"/>
</dbReference>
<feature type="region of interest" description="Disordered" evidence="3">
    <location>
        <begin position="465"/>
        <end position="515"/>
    </location>
</feature>
<dbReference type="EMBL" id="WHWC01000008">
    <property type="protein sequence ID" value="KAG8377963.1"/>
    <property type="molecule type" value="Genomic_DNA"/>
</dbReference>
<feature type="compositionally biased region" description="Polar residues" evidence="3">
    <location>
        <begin position="146"/>
        <end position="163"/>
    </location>
</feature>
<feature type="region of interest" description="Disordered" evidence="3">
    <location>
        <begin position="231"/>
        <end position="298"/>
    </location>
</feature>
<keyword evidence="6" id="KW-1185">Reference proteome</keyword>
<dbReference type="PANTHER" id="PTHR22792">
    <property type="entry name" value="LUPUS LA PROTEIN-RELATED"/>
    <property type="match status" value="1"/>
</dbReference>
<dbReference type="InterPro" id="IPR036390">
    <property type="entry name" value="WH_DNA-bd_sf"/>
</dbReference>
<name>A0AAV6XFU1_9LAMI</name>
<dbReference type="PANTHER" id="PTHR22792:SF155">
    <property type="entry name" value="LA-RELATED PROTEIN 1C-LIKE"/>
    <property type="match status" value="1"/>
</dbReference>
<evidence type="ECO:0000256" key="3">
    <source>
        <dbReference type="SAM" id="MobiDB-lite"/>
    </source>
</evidence>
<feature type="compositionally biased region" description="Basic and acidic residues" evidence="3">
    <location>
        <begin position="283"/>
        <end position="293"/>
    </location>
</feature>
<feature type="compositionally biased region" description="Polar residues" evidence="3">
    <location>
        <begin position="20"/>
        <end position="31"/>
    </location>
</feature>
<dbReference type="PROSITE" id="PS50961">
    <property type="entry name" value="HTH_LA"/>
    <property type="match status" value="1"/>
</dbReference>
<evidence type="ECO:0000313" key="5">
    <source>
        <dbReference type="EMBL" id="KAG8377963.1"/>
    </source>
</evidence>
<feature type="compositionally biased region" description="Polar residues" evidence="3">
    <location>
        <begin position="465"/>
        <end position="475"/>
    </location>
</feature>
<dbReference type="SUPFAM" id="SSF46785">
    <property type="entry name" value="Winged helix' DNA-binding domain"/>
    <property type="match status" value="1"/>
</dbReference>
<dbReference type="InterPro" id="IPR006630">
    <property type="entry name" value="La_HTH"/>
</dbReference>
<feature type="compositionally biased region" description="Low complexity" evidence="3">
    <location>
        <begin position="164"/>
        <end position="185"/>
    </location>
</feature>
<protein>
    <recommendedName>
        <fullName evidence="4">HTH La-type RNA-binding domain-containing protein</fullName>
    </recommendedName>
</protein>
<organism evidence="5 6">
    <name type="scientific">Buddleja alternifolia</name>
    <dbReference type="NCBI Taxonomy" id="168488"/>
    <lineage>
        <taxon>Eukaryota</taxon>
        <taxon>Viridiplantae</taxon>
        <taxon>Streptophyta</taxon>
        <taxon>Embryophyta</taxon>
        <taxon>Tracheophyta</taxon>
        <taxon>Spermatophyta</taxon>
        <taxon>Magnoliopsida</taxon>
        <taxon>eudicotyledons</taxon>
        <taxon>Gunneridae</taxon>
        <taxon>Pentapetalae</taxon>
        <taxon>asterids</taxon>
        <taxon>lamiids</taxon>
        <taxon>Lamiales</taxon>
        <taxon>Scrophulariaceae</taxon>
        <taxon>Buddlejeae</taxon>
        <taxon>Buddleja</taxon>
    </lineage>
</organism>
<feature type="domain" description="HTH La-type RNA-binding" evidence="4">
    <location>
        <begin position="359"/>
        <end position="448"/>
    </location>
</feature>
<evidence type="ECO:0000259" key="4">
    <source>
        <dbReference type="PROSITE" id="PS50961"/>
    </source>
</evidence>
<proteinExistence type="predicted"/>
<dbReference type="InterPro" id="IPR045180">
    <property type="entry name" value="La_dom_prot"/>
</dbReference>
<gene>
    <name evidence="5" type="ORF">BUALT_Bualt08G0088500</name>
</gene>
<reference evidence="5" key="1">
    <citation type="submission" date="2019-10" db="EMBL/GenBank/DDBJ databases">
        <authorList>
            <person name="Zhang R."/>
            <person name="Pan Y."/>
            <person name="Wang J."/>
            <person name="Ma R."/>
            <person name="Yu S."/>
        </authorList>
    </citation>
    <scope>NUCLEOTIDE SEQUENCE</scope>
    <source>
        <strain evidence="5">LA-IB0</strain>
        <tissue evidence="5">Leaf</tissue>
    </source>
</reference>
<dbReference type="AlphaFoldDB" id="A0AAV6XFU1"/>
<dbReference type="Gene3D" id="1.10.10.10">
    <property type="entry name" value="Winged helix-like DNA-binding domain superfamily/Winged helix DNA-binding domain"/>
    <property type="match status" value="1"/>
</dbReference>
<feature type="region of interest" description="Disordered" evidence="3">
    <location>
        <begin position="1"/>
        <end position="211"/>
    </location>
</feature>
<accession>A0AAV6XFU1</accession>
<dbReference type="CDD" id="cd07323">
    <property type="entry name" value="LAM"/>
    <property type="match status" value="1"/>
</dbReference>